<sequence length="202" mass="23542">MVPCYGISKDLEGNYIMVMEYMEEGNLREYLKKNRELDLKSEIDFLPQIIQGLKDIHRKHLVHRDFHSGNIIVDENKNYPYKDVCRITDLGLSKPADEKDDNQVYGIVPYVAPEVLKGEKYIQNSDIYSLGMIMYEIITGIPPFGNESHNLKLSLRICRGERPKFPDQEPNNRPTAREVSEAEEYNETLPDKIQYPTYHSQE</sequence>
<keyword evidence="2" id="KW-1185">Reference proteome</keyword>
<organism evidence="1 2">
    <name type="scientific">Racocetra persica</name>
    <dbReference type="NCBI Taxonomy" id="160502"/>
    <lineage>
        <taxon>Eukaryota</taxon>
        <taxon>Fungi</taxon>
        <taxon>Fungi incertae sedis</taxon>
        <taxon>Mucoromycota</taxon>
        <taxon>Glomeromycotina</taxon>
        <taxon>Glomeromycetes</taxon>
        <taxon>Diversisporales</taxon>
        <taxon>Gigasporaceae</taxon>
        <taxon>Racocetra</taxon>
    </lineage>
</organism>
<name>A0ACA9QFD0_9GLOM</name>
<feature type="non-terminal residue" evidence="1">
    <location>
        <position position="202"/>
    </location>
</feature>
<protein>
    <submittedName>
        <fullName evidence="1">15457_t:CDS:1</fullName>
    </submittedName>
</protein>
<gene>
    <name evidence="1" type="ORF">RPERSI_LOCUS14045</name>
</gene>
<accession>A0ACA9QFD0</accession>
<reference evidence="1" key="1">
    <citation type="submission" date="2021-06" db="EMBL/GenBank/DDBJ databases">
        <authorList>
            <person name="Kallberg Y."/>
            <person name="Tangrot J."/>
            <person name="Rosling A."/>
        </authorList>
    </citation>
    <scope>NUCLEOTIDE SEQUENCE</scope>
    <source>
        <strain evidence="1">MA461A</strain>
    </source>
</reference>
<proteinExistence type="predicted"/>
<evidence type="ECO:0000313" key="1">
    <source>
        <dbReference type="EMBL" id="CAG8749607.1"/>
    </source>
</evidence>
<dbReference type="Proteomes" id="UP000789920">
    <property type="component" value="Unassembled WGS sequence"/>
</dbReference>
<evidence type="ECO:0000313" key="2">
    <source>
        <dbReference type="Proteomes" id="UP000789920"/>
    </source>
</evidence>
<dbReference type="EMBL" id="CAJVQC010031839">
    <property type="protein sequence ID" value="CAG8749607.1"/>
    <property type="molecule type" value="Genomic_DNA"/>
</dbReference>
<comment type="caution">
    <text evidence="1">The sequence shown here is derived from an EMBL/GenBank/DDBJ whole genome shotgun (WGS) entry which is preliminary data.</text>
</comment>